<reference evidence="3" key="3">
    <citation type="submission" date="2020-02" db="EMBL/GenBank/DDBJ databases">
        <authorList>
            <person name="Matsumoto Y."/>
            <person name="Motooka D."/>
            <person name="Nakamura S."/>
        </authorList>
    </citation>
    <scope>NUCLEOTIDE SEQUENCE</scope>
    <source>
        <strain evidence="3">JCM 16367</strain>
    </source>
</reference>
<name>A0A7I7PC19_9MYCO</name>
<evidence type="ECO:0000256" key="1">
    <source>
        <dbReference type="SAM" id="Phobius"/>
    </source>
</evidence>
<dbReference type="EMBL" id="MVIC01000037">
    <property type="protein sequence ID" value="ORB12188.1"/>
    <property type="molecule type" value="Genomic_DNA"/>
</dbReference>
<dbReference type="OrthoDB" id="4570549at2"/>
<dbReference type="RefSeq" id="WP_083088953.1">
    <property type="nucleotide sequence ID" value="NZ_AP022583.1"/>
</dbReference>
<evidence type="ECO:0000313" key="5">
    <source>
        <dbReference type="Proteomes" id="UP000192374"/>
    </source>
</evidence>
<dbReference type="EMBL" id="AP022583">
    <property type="protein sequence ID" value="BBY06147.1"/>
    <property type="molecule type" value="Genomic_DNA"/>
</dbReference>
<evidence type="ECO:0000313" key="4">
    <source>
        <dbReference type="EMBL" id="ORB12188.1"/>
    </source>
</evidence>
<protein>
    <recommendedName>
        <fullName evidence="2">DUF2510 domain-containing protein</fullName>
    </recommendedName>
</protein>
<organism evidence="3 6">
    <name type="scientific">Mycobacterium noviomagense</name>
    <dbReference type="NCBI Taxonomy" id="459858"/>
    <lineage>
        <taxon>Bacteria</taxon>
        <taxon>Bacillati</taxon>
        <taxon>Actinomycetota</taxon>
        <taxon>Actinomycetes</taxon>
        <taxon>Mycobacteriales</taxon>
        <taxon>Mycobacteriaceae</taxon>
        <taxon>Mycobacterium</taxon>
    </lineage>
</organism>
<keyword evidence="5" id="KW-1185">Reference proteome</keyword>
<keyword evidence="1" id="KW-1133">Transmembrane helix</keyword>
<proteinExistence type="predicted"/>
<gene>
    <name evidence="4" type="ORF">BST37_17020</name>
    <name evidence="3" type="ORF">MNVI_14650</name>
</gene>
<evidence type="ECO:0000313" key="6">
    <source>
        <dbReference type="Proteomes" id="UP000466894"/>
    </source>
</evidence>
<dbReference type="Proteomes" id="UP000466894">
    <property type="component" value="Chromosome"/>
</dbReference>
<keyword evidence="1" id="KW-0812">Transmembrane</keyword>
<reference evidence="4 5" key="1">
    <citation type="submission" date="2017-02" db="EMBL/GenBank/DDBJ databases">
        <title>The new phylogeny of genus Mycobacterium.</title>
        <authorList>
            <person name="Tortoli E."/>
            <person name="Trovato A."/>
            <person name="Cirillo D.M."/>
        </authorList>
    </citation>
    <scope>NUCLEOTIDE SEQUENCE [LARGE SCALE GENOMIC DNA]</scope>
    <source>
        <strain evidence="4 5">DSM 45145</strain>
    </source>
</reference>
<dbReference type="Pfam" id="PF10708">
    <property type="entry name" value="DUF2510"/>
    <property type="match status" value="1"/>
</dbReference>
<evidence type="ECO:0000259" key="2">
    <source>
        <dbReference type="Pfam" id="PF10708"/>
    </source>
</evidence>
<feature type="domain" description="DUF2510" evidence="2">
    <location>
        <begin position="64"/>
        <end position="91"/>
    </location>
</feature>
<keyword evidence="1" id="KW-0472">Membrane</keyword>
<dbReference type="KEGG" id="mnv:MNVI_14650"/>
<evidence type="ECO:0000313" key="3">
    <source>
        <dbReference type="EMBL" id="BBY06147.1"/>
    </source>
</evidence>
<feature type="transmembrane region" description="Helical" evidence="1">
    <location>
        <begin position="12"/>
        <end position="32"/>
    </location>
</feature>
<dbReference type="InterPro" id="IPR018929">
    <property type="entry name" value="DUF2510"/>
</dbReference>
<dbReference type="Proteomes" id="UP000192374">
    <property type="component" value="Unassembled WGS sequence"/>
</dbReference>
<reference evidence="3 6" key="2">
    <citation type="journal article" date="2019" name="Emerg. Microbes Infect.">
        <title>Comprehensive subspecies identification of 175 nontuberculous mycobacteria species based on 7547 genomic profiles.</title>
        <authorList>
            <person name="Matsumoto Y."/>
            <person name="Kinjo T."/>
            <person name="Motooka D."/>
            <person name="Nabeya D."/>
            <person name="Jung N."/>
            <person name="Uechi K."/>
            <person name="Horii T."/>
            <person name="Iida T."/>
            <person name="Fujita J."/>
            <person name="Nakamura S."/>
        </authorList>
    </citation>
    <scope>NUCLEOTIDE SEQUENCE [LARGE SCALE GENOMIC DNA]</scope>
    <source>
        <strain evidence="3 6">JCM 16367</strain>
    </source>
</reference>
<dbReference type="AlphaFoldDB" id="A0A7I7PC19"/>
<accession>A0A7I7PC19</accession>
<sequence>MTNVLNSLNSLVWLLVLILIIAAVVVVVRALVAPREGPPASSEPPVVHHQPVVQQPIQTSGLAPGWYPDQNHPNSVRYFDGRVWTSATQPRS</sequence>